<dbReference type="EMBL" id="FJUX01000151">
    <property type="protein sequence ID" value="CZT11974.1"/>
    <property type="molecule type" value="Genomic_DNA"/>
</dbReference>
<evidence type="ECO:0000313" key="3">
    <source>
        <dbReference type="Proteomes" id="UP000178912"/>
    </source>
</evidence>
<organism evidence="2 3">
    <name type="scientific">Rhynchosporium agropyri</name>
    <dbReference type="NCBI Taxonomy" id="914238"/>
    <lineage>
        <taxon>Eukaryota</taxon>
        <taxon>Fungi</taxon>
        <taxon>Dikarya</taxon>
        <taxon>Ascomycota</taxon>
        <taxon>Pezizomycotina</taxon>
        <taxon>Leotiomycetes</taxon>
        <taxon>Helotiales</taxon>
        <taxon>Ploettnerulaceae</taxon>
        <taxon>Rhynchosporium</taxon>
    </lineage>
</organism>
<dbReference type="AlphaFoldDB" id="A0A1E1LNB6"/>
<evidence type="ECO:0000256" key="1">
    <source>
        <dbReference type="SAM" id="MobiDB-lite"/>
    </source>
</evidence>
<keyword evidence="3" id="KW-1185">Reference proteome</keyword>
<dbReference type="Proteomes" id="UP000178912">
    <property type="component" value="Unassembled WGS sequence"/>
</dbReference>
<protein>
    <submittedName>
        <fullName evidence="2">Uncharacterized protein</fullName>
    </submittedName>
</protein>
<feature type="region of interest" description="Disordered" evidence="1">
    <location>
        <begin position="106"/>
        <end position="157"/>
    </location>
</feature>
<evidence type="ECO:0000313" key="2">
    <source>
        <dbReference type="EMBL" id="CZT11974.1"/>
    </source>
</evidence>
<sequence length="157" mass="17174">MGDETSVIDMMWSSNAARTDLPFADAPFELEDISRTLASSSSIQTDNILYLTTASYPTQGQVQQELRSSYRGTSLLTEAEERSLQDIGMPYYALSNIKVTSAATLPIESQSSPSPSPSPEQRSANARTLSLKNSQATQFANRESGLTMPSKRVTERI</sequence>
<proteinExistence type="predicted"/>
<gene>
    <name evidence="2" type="ORF">RAG0_15973</name>
</gene>
<reference evidence="3" key="1">
    <citation type="submission" date="2016-03" db="EMBL/GenBank/DDBJ databases">
        <authorList>
            <person name="Guldener U."/>
        </authorList>
    </citation>
    <scope>NUCLEOTIDE SEQUENCE [LARGE SCALE GENOMIC DNA]</scope>
    <source>
        <strain evidence="3">04CH-RAC-A.6.1</strain>
    </source>
</reference>
<feature type="compositionally biased region" description="Polar residues" evidence="1">
    <location>
        <begin position="122"/>
        <end position="141"/>
    </location>
</feature>
<accession>A0A1E1LNB6</accession>
<name>A0A1E1LNB6_9HELO</name>